<protein>
    <submittedName>
        <fullName evidence="3">Pimeloyl-ACP methyl ester carboxylesterase</fullName>
    </submittedName>
</protein>
<dbReference type="Pfam" id="PF00561">
    <property type="entry name" value="Abhydrolase_1"/>
    <property type="match status" value="1"/>
</dbReference>
<evidence type="ECO:0000256" key="1">
    <source>
        <dbReference type="ARBA" id="ARBA00022801"/>
    </source>
</evidence>
<dbReference type="Proteomes" id="UP000582231">
    <property type="component" value="Unassembled WGS sequence"/>
</dbReference>
<dbReference type="GO" id="GO:0016787">
    <property type="term" value="F:hydrolase activity"/>
    <property type="evidence" value="ECO:0007669"/>
    <property type="project" value="UniProtKB-KW"/>
</dbReference>
<dbReference type="RefSeq" id="WP_343052562.1">
    <property type="nucleotide sequence ID" value="NZ_BAABEF010000001.1"/>
</dbReference>
<name>A0A852R3I4_9ACTN</name>
<dbReference type="Gene3D" id="3.40.50.1820">
    <property type="entry name" value="alpha/beta hydrolase"/>
    <property type="match status" value="1"/>
</dbReference>
<keyword evidence="1" id="KW-0378">Hydrolase</keyword>
<gene>
    <name evidence="3" type="ORF">BJ958_000889</name>
</gene>
<feature type="domain" description="AB hydrolase-1" evidence="2">
    <location>
        <begin position="10"/>
        <end position="239"/>
    </location>
</feature>
<organism evidence="3 4">
    <name type="scientific">Nocardioides kongjuensis</name>
    <dbReference type="NCBI Taxonomy" id="349522"/>
    <lineage>
        <taxon>Bacteria</taxon>
        <taxon>Bacillati</taxon>
        <taxon>Actinomycetota</taxon>
        <taxon>Actinomycetes</taxon>
        <taxon>Propionibacteriales</taxon>
        <taxon>Nocardioidaceae</taxon>
        <taxon>Nocardioides</taxon>
    </lineage>
</organism>
<dbReference type="AlphaFoldDB" id="A0A852R3I4"/>
<dbReference type="PANTHER" id="PTHR46118">
    <property type="entry name" value="PROTEIN ABHD11"/>
    <property type="match status" value="1"/>
</dbReference>
<proteinExistence type="predicted"/>
<sequence length="256" mass="28232">MSLGSSGAQVVFCHGLFGQGRNWTQHARDLATDHRVVLVDMPNHGSSPWTDNMDYMAIAEQLAATLRSKGPSVVVGHSMGAKVAMILALRFPELVERLCVVDMSPATYRDDSSFRAHIDAMMAIDLPHEASRADADTLLRAAVPDDPVRSFLLQSLRRTPHGWRWQLNLEVLRDELPAIMGWPTEAIAGLRSYAGPVLWVAGKNSNYVTEEHQVAMQTLFPAVRTVVIPGAGHWVHAEQPLAFRDHLRAFLAGSPE</sequence>
<dbReference type="SUPFAM" id="SSF53474">
    <property type="entry name" value="alpha/beta-Hydrolases"/>
    <property type="match status" value="1"/>
</dbReference>
<accession>A0A852R3I4</accession>
<dbReference type="PRINTS" id="PR00111">
    <property type="entry name" value="ABHYDROLASE"/>
</dbReference>
<dbReference type="InterPro" id="IPR000073">
    <property type="entry name" value="AB_hydrolase_1"/>
</dbReference>
<comment type="caution">
    <text evidence="3">The sequence shown here is derived from an EMBL/GenBank/DDBJ whole genome shotgun (WGS) entry which is preliminary data.</text>
</comment>
<dbReference type="InterPro" id="IPR029058">
    <property type="entry name" value="AB_hydrolase_fold"/>
</dbReference>
<evidence type="ECO:0000259" key="2">
    <source>
        <dbReference type="Pfam" id="PF00561"/>
    </source>
</evidence>
<evidence type="ECO:0000313" key="3">
    <source>
        <dbReference type="EMBL" id="NYD29343.1"/>
    </source>
</evidence>
<evidence type="ECO:0000313" key="4">
    <source>
        <dbReference type="Proteomes" id="UP000582231"/>
    </source>
</evidence>
<dbReference type="PANTHER" id="PTHR46118:SF4">
    <property type="entry name" value="PROTEIN ABHD11"/>
    <property type="match status" value="1"/>
</dbReference>
<reference evidence="3 4" key="1">
    <citation type="submission" date="2020-07" db="EMBL/GenBank/DDBJ databases">
        <title>Sequencing the genomes of 1000 actinobacteria strains.</title>
        <authorList>
            <person name="Klenk H.-P."/>
        </authorList>
    </citation>
    <scope>NUCLEOTIDE SEQUENCE [LARGE SCALE GENOMIC DNA]</scope>
    <source>
        <strain evidence="3 4">DSM 19082</strain>
    </source>
</reference>
<keyword evidence="4" id="KW-1185">Reference proteome</keyword>
<dbReference type="EMBL" id="JACCBF010000001">
    <property type="protein sequence ID" value="NYD29343.1"/>
    <property type="molecule type" value="Genomic_DNA"/>
</dbReference>